<evidence type="ECO:0000259" key="1">
    <source>
        <dbReference type="Pfam" id="PF01609"/>
    </source>
</evidence>
<name>A0A656YWX9_9EURY</name>
<dbReference type="PANTHER" id="PTHR34631:SF3">
    <property type="entry name" value="ISSOD12 TRANSPOSASE TNPA_ISSOD12"/>
    <property type="match status" value="1"/>
</dbReference>
<evidence type="ECO:0000313" key="3">
    <source>
        <dbReference type="Proteomes" id="UP000070257"/>
    </source>
</evidence>
<proteinExistence type="predicted"/>
<accession>A0A656YWX9</accession>
<dbReference type="GO" id="GO:0004803">
    <property type="term" value="F:transposase activity"/>
    <property type="evidence" value="ECO:0007669"/>
    <property type="project" value="InterPro"/>
</dbReference>
<dbReference type="InterPro" id="IPR053172">
    <property type="entry name" value="Tn903_transposase"/>
</dbReference>
<dbReference type="PANTHER" id="PTHR34631">
    <property type="match status" value="1"/>
</dbReference>
<dbReference type="NCBIfam" id="NF033579">
    <property type="entry name" value="transpos_IS5_2"/>
    <property type="match status" value="1"/>
</dbReference>
<gene>
    <name evidence="2" type="ORF">AKJ39_01060</name>
</gene>
<evidence type="ECO:0000313" key="2">
    <source>
        <dbReference type="EMBL" id="KXA98723.1"/>
    </source>
</evidence>
<organism evidence="2 3">
    <name type="scientific">candidate division MSBL1 archaeon SCGC-AAA259J03</name>
    <dbReference type="NCBI Taxonomy" id="1698269"/>
    <lineage>
        <taxon>Archaea</taxon>
        <taxon>Methanobacteriati</taxon>
        <taxon>Methanobacteriota</taxon>
        <taxon>candidate division MSBL1</taxon>
    </lineage>
</organism>
<comment type="caution">
    <text evidence="2">The sequence shown here is derived from an EMBL/GenBank/DDBJ whole genome shotgun (WGS) entry which is preliminary data.</text>
</comment>
<dbReference type="EMBL" id="LHXT01000008">
    <property type="protein sequence ID" value="KXA98723.1"/>
    <property type="molecule type" value="Genomic_DNA"/>
</dbReference>
<dbReference type="InterPro" id="IPR053520">
    <property type="entry name" value="Transposase_Tn903"/>
</dbReference>
<protein>
    <recommendedName>
        <fullName evidence="1">Transposase IS4-like domain-containing protein</fullName>
    </recommendedName>
</protein>
<dbReference type="GO" id="GO:0003677">
    <property type="term" value="F:DNA binding"/>
    <property type="evidence" value="ECO:0007669"/>
    <property type="project" value="InterPro"/>
</dbReference>
<dbReference type="Proteomes" id="UP000070257">
    <property type="component" value="Unassembled WGS sequence"/>
</dbReference>
<dbReference type="Pfam" id="PF01609">
    <property type="entry name" value="DDE_Tnp_1"/>
    <property type="match status" value="1"/>
</dbReference>
<keyword evidence="3" id="KW-1185">Reference proteome</keyword>
<reference evidence="2 3" key="1">
    <citation type="journal article" date="2016" name="Sci. Rep.">
        <title>Metabolic traits of an uncultured archaeal lineage -MSBL1- from brine pools of the Red Sea.</title>
        <authorList>
            <person name="Mwirichia R."/>
            <person name="Alam I."/>
            <person name="Rashid M."/>
            <person name="Vinu M."/>
            <person name="Ba-Alawi W."/>
            <person name="Anthony Kamau A."/>
            <person name="Kamanda Ngugi D."/>
            <person name="Goker M."/>
            <person name="Klenk H.P."/>
            <person name="Bajic V."/>
            <person name="Stingl U."/>
        </authorList>
    </citation>
    <scope>NUCLEOTIDE SEQUENCE [LARGE SCALE GENOMIC DNA]</scope>
    <source>
        <strain evidence="2">SCGC-AAA259J03</strain>
    </source>
</reference>
<feature type="domain" description="Transposase IS4-like" evidence="1">
    <location>
        <begin position="125"/>
        <end position="300"/>
    </location>
</feature>
<sequence>MSSASKDWRRVNPEVYSSVNRDLDRLFMSHLAELLEDMELPWSPDPRGNPHPPRSVIGALVLKIYFGVGYDGIEAKLKGMKELFLESFDVDRVPTHSVIHRGMEKTSTRFLRKLLEKTILEVEEDRRTAIDSSGFSTSSSSKWYDVRIGKENEKKDYLKLHLLIDVDSGQVLDVRMTKSEKHDSPVGKAMLRRAWGIESVSGDNAYFSREACTIVAGKNAKAYFAPSKNATKKSKGHPAYREMMEEREENPEEWKGAYHVRSFIESAFASIKERFGRALRSIKKRSRKKELLMKGICYNIKEALYNLKASEFGTSRWVEY</sequence>
<dbReference type="AlphaFoldDB" id="A0A656YWX9"/>
<dbReference type="InterPro" id="IPR002559">
    <property type="entry name" value="Transposase_11"/>
</dbReference>
<dbReference type="GO" id="GO:0006313">
    <property type="term" value="P:DNA transposition"/>
    <property type="evidence" value="ECO:0007669"/>
    <property type="project" value="InterPro"/>
</dbReference>